<dbReference type="OrthoDB" id="121974at2"/>
<evidence type="ECO:0000313" key="2">
    <source>
        <dbReference type="EMBL" id="SDH91692.1"/>
    </source>
</evidence>
<protein>
    <recommendedName>
        <fullName evidence="1">DUF4440 domain-containing protein</fullName>
    </recommendedName>
</protein>
<dbReference type="Proteomes" id="UP000198854">
    <property type="component" value="Unassembled WGS sequence"/>
</dbReference>
<dbReference type="SUPFAM" id="SSF54427">
    <property type="entry name" value="NTF2-like"/>
    <property type="match status" value="1"/>
</dbReference>
<organism evidence="2 3">
    <name type="scientific">Vibrio xiamenensis</name>
    <dbReference type="NCBI Taxonomy" id="861298"/>
    <lineage>
        <taxon>Bacteria</taxon>
        <taxon>Pseudomonadati</taxon>
        <taxon>Pseudomonadota</taxon>
        <taxon>Gammaproteobacteria</taxon>
        <taxon>Vibrionales</taxon>
        <taxon>Vibrionaceae</taxon>
        <taxon>Vibrio</taxon>
    </lineage>
</organism>
<dbReference type="InterPro" id="IPR032710">
    <property type="entry name" value="NTF2-like_dom_sf"/>
</dbReference>
<reference evidence="2 3" key="1">
    <citation type="submission" date="2016-10" db="EMBL/GenBank/DDBJ databases">
        <authorList>
            <person name="de Groot N.N."/>
        </authorList>
    </citation>
    <scope>NUCLEOTIDE SEQUENCE [LARGE SCALE GENOMIC DNA]</scope>
    <source>
        <strain evidence="2 3">CGMCC 1.10228</strain>
    </source>
</reference>
<keyword evidence="3" id="KW-1185">Reference proteome</keyword>
<accession>A0A1G8GB94</accession>
<evidence type="ECO:0000313" key="3">
    <source>
        <dbReference type="Proteomes" id="UP000198854"/>
    </source>
</evidence>
<proteinExistence type="predicted"/>
<feature type="domain" description="DUF4440" evidence="1">
    <location>
        <begin position="5"/>
        <end position="109"/>
    </location>
</feature>
<dbReference type="EMBL" id="FNDD01000035">
    <property type="protein sequence ID" value="SDH91692.1"/>
    <property type="molecule type" value="Genomic_DNA"/>
</dbReference>
<name>A0A1G8GB94_9VIBR</name>
<dbReference type="Pfam" id="PF14534">
    <property type="entry name" value="DUF4440"/>
    <property type="match status" value="1"/>
</dbReference>
<dbReference type="AlphaFoldDB" id="A0A1G8GB94"/>
<dbReference type="InterPro" id="IPR027843">
    <property type="entry name" value="DUF4440"/>
</dbReference>
<dbReference type="STRING" id="861298.SAMN04488136_13589"/>
<gene>
    <name evidence="2" type="ORF">SAMN04488136_13589</name>
</gene>
<dbReference type="Gene3D" id="3.10.450.50">
    <property type="match status" value="1"/>
</dbReference>
<evidence type="ECO:0000259" key="1">
    <source>
        <dbReference type="Pfam" id="PF14534"/>
    </source>
</evidence>
<dbReference type="RefSeq" id="WP_093278908.1">
    <property type="nucleotide sequence ID" value="NZ_FNDD01000035.1"/>
</dbReference>
<sequence>MKILIEQEKALHKHDVRKSEQDVRRLLHPTFMEVGRSGETYDCDSVVDMMTQEHMSDSYLHSQDYQCIQLEPSVQLLIYKSAWITNEQAVSGFAKRSSIWVFTGDKWQMKYHQGTPCAEFEIGA</sequence>